<dbReference type="Pfam" id="PF04545">
    <property type="entry name" value="Sigma70_r4"/>
    <property type="match status" value="1"/>
</dbReference>
<evidence type="ECO:0000256" key="2">
    <source>
        <dbReference type="ARBA" id="ARBA00023015"/>
    </source>
</evidence>
<keyword evidence="4 6" id="KW-0238">DNA-binding</keyword>
<protein>
    <recommendedName>
        <fullName evidence="6">RNA polymerase sigma factor</fullName>
    </recommendedName>
</protein>
<dbReference type="InterPro" id="IPR000838">
    <property type="entry name" value="RNA_pol_sigma70_ECF_CS"/>
</dbReference>
<dbReference type="PANTHER" id="PTHR43133:SF66">
    <property type="entry name" value="ECF RNA POLYMERASE SIGMA FACTOR SIGK"/>
    <property type="match status" value="1"/>
</dbReference>
<dbReference type="Gene3D" id="1.10.1740.10">
    <property type="match status" value="1"/>
</dbReference>
<reference evidence="10" key="1">
    <citation type="submission" date="2017-08" db="EMBL/GenBank/DDBJ databases">
        <authorList>
            <person name="Varghese N."/>
            <person name="Submissions S."/>
        </authorList>
    </citation>
    <scope>NUCLEOTIDE SEQUENCE [LARGE SCALE GENOMIC DNA]</scope>
    <source>
        <strain evidence="10">USBA17B2</strain>
    </source>
</reference>
<dbReference type="PROSITE" id="PS01063">
    <property type="entry name" value="SIGMA70_ECF"/>
    <property type="match status" value="1"/>
</dbReference>
<evidence type="ECO:0000256" key="5">
    <source>
        <dbReference type="ARBA" id="ARBA00023163"/>
    </source>
</evidence>
<dbReference type="CDD" id="cd06171">
    <property type="entry name" value="Sigma70_r4"/>
    <property type="match status" value="1"/>
</dbReference>
<keyword evidence="10" id="KW-1185">Reference proteome</keyword>
<dbReference type="EMBL" id="OBQK01000001">
    <property type="protein sequence ID" value="SOC51616.1"/>
    <property type="molecule type" value="Genomic_DNA"/>
</dbReference>
<evidence type="ECO:0000256" key="4">
    <source>
        <dbReference type="ARBA" id="ARBA00023125"/>
    </source>
</evidence>
<dbReference type="InterPro" id="IPR036388">
    <property type="entry name" value="WH-like_DNA-bd_sf"/>
</dbReference>
<dbReference type="InterPro" id="IPR013325">
    <property type="entry name" value="RNA_pol_sigma_r2"/>
</dbReference>
<dbReference type="InterPro" id="IPR014284">
    <property type="entry name" value="RNA_pol_sigma-70_dom"/>
</dbReference>
<dbReference type="InterPro" id="IPR013324">
    <property type="entry name" value="RNA_pol_sigma_r3/r4-like"/>
</dbReference>
<name>A0A285VES7_9MICO</name>
<evidence type="ECO:0000259" key="7">
    <source>
        <dbReference type="Pfam" id="PF04542"/>
    </source>
</evidence>
<keyword evidence="3 6" id="KW-0731">Sigma factor</keyword>
<dbReference type="InterPro" id="IPR039425">
    <property type="entry name" value="RNA_pol_sigma-70-like"/>
</dbReference>
<organism evidence="9 10">
    <name type="scientific">Ornithinimicrobium cerasi</name>
    <dbReference type="NCBI Taxonomy" id="2248773"/>
    <lineage>
        <taxon>Bacteria</taxon>
        <taxon>Bacillati</taxon>
        <taxon>Actinomycetota</taxon>
        <taxon>Actinomycetes</taxon>
        <taxon>Micrococcales</taxon>
        <taxon>Ornithinimicrobiaceae</taxon>
        <taxon>Ornithinimicrobium</taxon>
    </lineage>
</organism>
<evidence type="ECO:0000259" key="8">
    <source>
        <dbReference type="Pfam" id="PF04545"/>
    </source>
</evidence>
<dbReference type="RefSeq" id="WP_244903618.1">
    <property type="nucleotide sequence ID" value="NZ_OBQK01000001.1"/>
</dbReference>
<dbReference type="Gene3D" id="1.10.10.10">
    <property type="entry name" value="Winged helix-like DNA-binding domain superfamily/Winged helix DNA-binding domain"/>
    <property type="match status" value="1"/>
</dbReference>
<dbReference type="InterPro" id="IPR007627">
    <property type="entry name" value="RNA_pol_sigma70_r2"/>
</dbReference>
<dbReference type="Pfam" id="PF04542">
    <property type="entry name" value="Sigma70_r2"/>
    <property type="match status" value="1"/>
</dbReference>
<keyword evidence="2 6" id="KW-0805">Transcription regulation</keyword>
<feature type="domain" description="RNA polymerase sigma-70 region 4" evidence="8">
    <location>
        <begin position="149"/>
        <end position="191"/>
    </location>
</feature>
<evidence type="ECO:0000256" key="6">
    <source>
        <dbReference type="RuleBase" id="RU000716"/>
    </source>
</evidence>
<dbReference type="SUPFAM" id="SSF88659">
    <property type="entry name" value="Sigma3 and sigma4 domains of RNA polymerase sigma factors"/>
    <property type="match status" value="1"/>
</dbReference>
<dbReference type="Proteomes" id="UP000219688">
    <property type="component" value="Unassembled WGS sequence"/>
</dbReference>
<dbReference type="SUPFAM" id="SSF88946">
    <property type="entry name" value="Sigma2 domain of RNA polymerase sigma factors"/>
    <property type="match status" value="1"/>
</dbReference>
<evidence type="ECO:0000313" key="9">
    <source>
        <dbReference type="EMBL" id="SOC51616.1"/>
    </source>
</evidence>
<dbReference type="NCBIfam" id="NF007228">
    <property type="entry name" value="PRK09646.1"/>
    <property type="match status" value="1"/>
</dbReference>
<evidence type="ECO:0000256" key="1">
    <source>
        <dbReference type="ARBA" id="ARBA00010641"/>
    </source>
</evidence>
<dbReference type="NCBIfam" id="TIGR02937">
    <property type="entry name" value="sigma70-ECF"/>
    <property type="match status" value="1"/>
</dbReference>
<dbReference type="AlphaFoldDB" id="A0A285VES7"/>
<evidence type="ECO:0000256" key="3">
    <source>
        <dbReference type="ARBA" id="ARBA00023082"/>
    </source>
</evidence>
<accession>A0A285VES7</accession>
<dbReference type="GO" id="GO:0003677">
    <property type="term" value="F:DNA binding"/>
    <property type="evidence" value="ECO:0007669"/>
    <property type="project" value="UniProtKB-KW"/>
</dbReference>
<dbReference type="GO" id="GO:0016987">
    <property type="term" value="F:sigma factor activity"/>
    <property type="evidence" value="ECO:0007669"/>
    <property type="project" value="UniProtKB-KW"/>
</dbReference>
<proteinExistence type="inferred from homology"/>
<comment type="similarity">
    <text evidence="1 6">Belongs to the sigma-70 factor family. ECF subfamily.</text>
</comment>
<dbReference type="GO" id="GO:0006352">
    <property type="term" value="P:DNA-templated transcription initiation"/>
    <property type="evidence" value="ECO:0007669"/>
    <property type="project" value="InterPro"/>
</dbReference>
<dbReference type="PANTHER" id="PTHR43133">
    <property type="entry name" value="RNA POLYMERASE ECF-TYPE SIGMA FACTO"/>
    <property type="match status" value="1"/>
</dbReference>
<gene>
    <name evidence="9" type="ORF">SAMN05421879_101253</name>
</gene>
<sequence length="199" mass="22211">MGPPQGTGPFLSPQIGTADLSILLQRVAQRDQAAFAELYDATAPRVYGLALRVLRNPTMAEEVAQEVLLQVWREADNFDPARGSALAWLLTITHRRAVDRVRSEEAQSARLRRYEALHENVPFDSTAEAGELRWEASRVRSAIDLVGEPHRTTLILAYFEGLTHREVAERTQVPLGTAKTRIRDGLRKMRQVMAGGEQG</sequence>
<keyword evidence="5 6" id="KW-0804">Transcription</keyword>
<feature type="domain" description="RNA polymerase sigma-70 region 2" evidence="7">
    <location>
        <begin position="38"/>
        <end position="105"/>
    </location>
</feature>
<dbReference type="InterPro" id="IPR007630">
    <property type="entry name" value="RNA_pol_sigma70_r4"/>
</dbReference>
<evidence type="ECO:0000313" key="10">
    <source>
        <dbReference type="Proteomes" id="UP000219688"/>
    </source>
</evidence>